<proteinExistence type="inferred from homology"/>
<feature type="signal peptide" evidence="17">
    <location>
        <begin position="1"/>
        <end position="16"/>
    </location>
</feature>
<dbReference type="InterPro" id="IPR051735">
    <property type="entry name" value="CFEM_domain"/>
</dbReference>
<gene>
    <name evidence="19" type="ORF">NPX13_g1375</name>
</gene>
<evidence type="ECO:0000256" key="6">
    <source>
        <dbReference type="ARBA" id="ARBA00022617"/>
    </source>
</evidence>
<evidence type="ECO:0000256" key="3">
    <source>
        <dbReference type="ARBA" id="ARBA00010031"/>
    </source>
</evidence>
<dbReference type="GO" id="GO:0046872">
    <property type="term" value="F:metal ion binding"/>
    <property type="evidence" value="ECO:0007669"/>
    <property type="project" value="UniProtKB-UniRule"/>
</dbReference>
<dbReference type="GO" id="GO:0098552">
    <property type="term" value="C:side of membrane"/>
    <property type="evidence" value="ECO:0007669"/>
    <property type="project" value="UniProtKB-KW"/>
</dbReference>
<evidence type="ECO:0000256" key="15">
    <source>
        <dbReference type="PROSITE-ProRule" id="PRU01356"/>
    </source>
</evidence>
<keyword evidence="20" id="KW-1185">Reference proteome</keyword>
<keyword evidence="12 15" id="KW-1015">Disulfide bond</keyword>
<comment type="subcellular location">
    <subcellularLocation>
        <location evidence="1">Cell membrane</location>
        <topology evidence="1">Lipid-anchor</topology>
        <topology evidence="1">GPI-anchor</topology>
    </subcellularLocation>
    <subcellularLocation>
        <location evidence="2">Secreted</location>
    </subcellularLocation>
</comment>
<reference evidence="19" key="1">
    <citation type="submission" date="2022-07" db="EMBL/GenBank/DDBJ databases">
        <title>Genome Sequence of Xylaria arbuscula.</title>
        <authorList>
            <person name="Buettner E."/>
        </authorList>
    </citation>
    <scope>NUCLEOTIDE SEQUENCE</scope>
    <source>
        <strain evidence="19">VT107</strain>
    </source>
</reference>
<protein>
    <recommendedName>
        <fullName evidence="18">CFEM domain-containing protein</fullName>
    </recommendedName>
</protein>
<evidence type="ECO:0000256" key="1">
    <source>
        <dbReference type="ARBA" id="ARBA00004609"/>
    </source>
</evidence>
<accession>A0A9W8NLS9</accession>
<evidence type="ECO:0000259" key="18">
    <source>
        <dbReference type="PROSITE" id="PS52012"/>
    </source>
</evidence>
<dbReference type="AlphaFoldDB" id="A0A9W8NLS9"/>
<dbReference type="PANTHER" id="PTHR37928:SF2">
    <property type="entry name" value="GPI ANCHORED CFEM DOMAIN PROTEIN (AFU_ORTHOLOGUE AFUA_6G10580)"/>
    <property type="match status" value="1"/>
</dbReference>
<evidence type="ECO:0000256" key="4">
    <source>
        <dbReference type="ARBA" id="ARBA00022475"/>
    </source>
</evidence>
<evidence type="ECO:0000256" key="17">
    <source>
        <dbReference type="SAM" id="SignalP"/>
    </source>
</evidence>
<keyword evidence="14" id="KW-0449">Lipoprotein</keyword>
<sequence length="262" mass="27363">MKLVTIFLALTSVVVAQDLGNLPNCAKNCLAEYTTGDKIGDCGRLDAKCICASDSFISGIACCLAGVCNADEQEQAVEFARSFCSTQGVTDLPQSVTCATASPSSSSSAANTPTSASTTPTVTDTSDTTATPNAASPIGLGANSGLYGGLLVACPTSINNEEVTRVSRFTTSWGAWGILAPFEHGVIRSPLEVPLLRSAVTRGRAQDGPNSTTPQGTHPDGRPRITTRYTSRPSLANYTRERPLLIPTTVSRIELVNTTLDT</sequence>
<evidence type="ECO:0000256" key="16">
    <source>
        <dbReference type="SAM" id="MobiDB-lite"/>
    </source>
</evidence>
<keyword evidence="5" id="KW-0964">Secreted</keyword>
<evidence type="ECO:0000313" key="19">
    <source>
        <dbReference type="EMBL" id="KAJ3579194.1"/>
    </source>
</evidence>
<dbReference type="Pfam" id="PF05730">
    <property type="entry name" value="CFEM"/>
    <property type="match status" value="1"/>
</dbReference>
<keyword evidence="6 15" id="KW-0349">Heme</keyword>
<dbReference type="SMART" id="SM00747">
    <property type="entry name" value="CFEM"/>
    <property type="match status" value="1"/>
</dbReference>
<feature type="domain" description="CFEM" evidence="18">
    <location>
        <begin position="1"/>
        <end position="112"/>
    </location>
</feature>
<evidence type="ECO:0000256" key="12">
    <source>
        <dbReference type="ARBA" id="ARBA00023157"/>
    </source>
</evidence>
<comment type="similarity">
    <text evidence="3">Belongs to the RBT5 family.</text>
</comment>
<evidence type="ECO:0000256" key="13">
    <source>
        <dbReference type="ARBA" id="ARBA00023180"/>
    </source>
</evidence>
<organism evidence="19 20">
    <name type="scientific">Xylaria arbuscula</name>
    <dbReference type="NCBI Taxonomy" id="114810"/>
    <lineage>
        <taxon>Eukaryota</taxon>
        <taxon>Fungi</taxon>
        <taxon>Dikarya</taxon>
        <taxon>Ascomycota</taxon>
        <taxon>Pezizomycotina</taxon>
        <taxon>Sordariomycetes</taxon>
        <taxon>Xylariomycetidae</taxon>
        <taxon>Xylariales</taxon>
        <taxon>Xylariaceae</taxon>
        <taxon>Xylaria</taxon>
    </lineage>
</organism>
<evidence type="ECO:0000256" key="8">
    <source>
        <dbReference type="ARBA" id="ARBA00022723"/>
    </source>
</evidence>
<evidence type="ECO:0000256" key="5">
    <source>
        <dbReference type="ARBA" id="ARBA00022525"/>
    </source>
</evidence>
<dbReference type="GO" id="GO:0005576">
    <property type="term" value="C:extracellular region"/>
    <property type="evidence" value="ECO:0007669"/>
    <property type="project" value="UniProtKB-SubCell"/>
</dbReference>
<evidence type="ECO:0000256" key="9">
    <source>
        <dbReference type="ARBA" id="ARBA00022729"/>
    </source>
</evidence>
<feature type="disulfide bond" evidence="15">
    <location>
        <begin position="42"/>
        <end position="49"/>
    </location>
</feature>
<dbReference type="PANTHER" id="PTHR37928">
    <property type="entry name" value="CFEM DOMAIN PROTEIN (AFU_ORTHOLOGUE AFUA_6G14090)"/>
    <property type="match status" value="1"/>
</dbReference>
<name>A0A9W8NLS9_9PEZI</name>
<evidence type="ECO:0000256" key="14">
    <source>
        <dbReference type="ARBA" id="ARBA00023288"/>
    </source>
</evidence>
<comment type="caution">
    <text evidence="15">Lacks conserved residue(s) required for the propagation of feature annotation.</text>
</comment>
<keyword evidence="13" id="KW-0325">Glycoprotein</keyword>
<feature type="region of interest" description="Disordered" evidence="16">
    <location>
        <begin position="201"/>
        <end position="229"/>
    </location>
</feature>
<dbReference type="Proteomes" id="UP001148614">
    <property type="component" value="Unassembled WGS sequence"/>
</dbReference>
<feature type="chain" id="PRO_5040854500" description="CFEM domain-containing protein" evidence="17">
    <location>
        <begin position="17"/>
        <end position="262"/>
    </location>
</feature>
<keyword evidence="8 15" id="KW-0479">Metal-binding</keyword>
<evidence type="ECO:0000256" key="11">
    <source>
        <dbReference type="ARBA" id="ARBA00023136"/>
    </source>
</evidence>
<feature type="disulfide bond" evidence="15">
    <location>
        <begin position="51"/>
        <end position="84"/>
    </location>
</feature>
<keyword evidence="7" id="KW-0336">GPI-anchor</keyword>
<evidence type="ECO:0000256" key="2">
    <source>
        <dbReference type="ARBA" id="ARBA00004613"/>
    </source>
</evidence>
<dbReference type="GO" id="GO:0005886">
    <property type="term" value="C:plasma membrane"/>
    <property type="evidence" value="ECO:0007669"/>
    <property type="project" value="UniProtKB-SubCell"/>
</dbReference>
<keyword evidence="9 17" id="KW-0732">Signal</keyword>
<dbReference type="EMBL" id="JANPWZ010000122">
    <property type="protein sequence ID" value="KAJ3579194.1"/>
    <property type="molecule type" value="Genomic_DNA"/>
</dbReference>
<feature type="region of interest" description="Disordered" evidence="16">
    <location>
        <begin position="101"/>
        <end position="137"/>
    </location>
</feature>
<keyword evidence="11" id="KW-0472">Membrane</keyword>
<keyword evidence="4" id="KW-1003">Cell membrane</keyword>
<feature type="binding site" description="axial binding residue" evidence="15">
    <location>
        <position position="46"/>
    </location>
    <ligand>
        <name>heme</name>
        <dbReference type="ChEBI" id="CHEBI:30413"/>
    </ligand>
    <ligandPart>
        <name>Fe</name>
        <dbReference type="ChEBI" id="CHEBI:18248"/>
    </ligandPart>
</feature>
<dbReference type="VEuPathDB" id="FungiDB:F4678DRAFT_447846"/>
<evidence type="ECO:0000313" key="20">
    <source>
        <dbReference type="Proteomes" id="UP001148614"/>
    </source>
</evidence>
<comment type="caution">
    <text evidence="19">The sequence shown here is derived from an EMBL/GenBank/DDBJ whole genome shotgun (WGS) entry which is preliminary data.</text>
</comment>
<evidence type="ECO:0000256" key="7">
    <source>
        <dbReference type="ARBA" id="ARBA00022622"/>
    </source>
</evidence>
<dbReference type="InterPro" id="IPR008427">
    <property type="entry name" value="Extracellular_membr_CFEM_dom"/>
</dbReference>
<keyword evidence="10 15" id="KW-0408">Iron</keyword>
<evidence type="ECO:0000256" key="10">
    <source>
        <dbReference type="ARBA" id="ARBA00023004"/>
    </source>
</evidence>
<dbReference type="PROSITE" id="PS52012">
    <property type="entry name" value="CFEM"/>
    <property type="match status" value="1"/>
</dbReference>